<protein>
    <recommendedName>
        <fullName evidence="1">non-specific serine/threonine protein kinase</fullName>
        <ecNumber evidence="1">2.7.11.1</ecNumber>
    </recommendedName>
</protein>
<reference evidence="13" key="1">
    <citation type="submission" date="2012-11" db="EMBL/GenBank/DDBJ databases">
        <title>Dependencies among metagenomic species, viruses, plasmids and units of genetic variation.</title>
        <authorList>
            <person name="Nielsen H.B."/>
            <person name="Almeida M."/>
            <person name="Juncker A.S."/>
            <person name="Rasmussen S."/>
            <person name="Li J."/>
            <person name="Sunagawa S."/>
            <person name="Plichta D."/>
            <person name="Gautier L."/>
            <person name="Le Chatelier E."/>
            <person name="Peletier E."/>
            <person name="Bonde I."/>
            <person name="Nielsen T."/>
            <person name="Manichanh C."/>
            <person name="Arumugam M."/>
            <person name="Batto J."/>
            <person name="Santos M.B.Q.D."/>
            <person name="Blom N."/>
            <person name="Borruel N."/>
            <person name="Burgdorf K.S."/>
            <person name="Boumezbeur F."/>
            <person name="Casellas F."/>
            <person name="Dore J."/>
            <person name="Guarner F."/>
            <person name="Hansen T."/>
            <person name="Hildebrand F."/>
            <person name="Kaas R.S."/>
            <person name="Kennedy S."/>
            <person name="Kristiansen K."/>
            <person name="Kultima J.R."/>
            <person name="Leonard P."/>
            <person name="Levenez F."/>
            <person name="Lund O."/>
            <person name="Moumen B."/>
            <person name="Le Paslier D."/>
            <person name="Pons N."/>
            <person name="Pedersen O."/>
            <person name="Prifti E."/>
            <person name="Qin J."/>
            <person name="Raes J."/>
            <person name="Tap J."/>
            <person name="Tims S."/>
            <person name="Ussery D.W."/>
            <person name="Yamada T."/>
            <person name="MetaHit consortium"/>
            <person name="Renault P."/>
            <person name="Sicheritz-Ponten T."/>
            <person name="Bork P."/>
            <person name="Wang J."/>
            <person name="Brunak S."/>
            <person name="Ehrlich S.D."/>
        </authorList>
    </citation>
    <scope>NUCLEOTIDE SEQUENCE [LARGE SCALE GENOMIC DNA]</scope>
</reference>
<evidence type="ECO:0000256" key="7">
    <source>
        <dbReference type="ARBA" id="ARBA00047899"/>
    </source>
</evidence>
<dbReference type="GO" id="GO:0004674">
    <property type="term" value="F:protein serine/threonine kinase activity"/>
    <property type="evidence" value="ECO:0007669"/>
    <property type="project" value="UniProtKB-KW"/>
</dbReference>
<sequence length="586" mass="63874">MTEINRLCLGCMNEKESDGPCEKCGYSNDAPYLPSYLAPGTILNDRYIVGKLLSYNGEGATYIGFDKVTGAKVTVKEYMPDTLCSRKKGDPQIVVDANRLPLYKTYMSEFVELNKALLKARSMTHIQTVLDIFPQNNTAYVIFEFINGITLKAYLANCSGELTWDRVKELFPPILTTLSLVHSAGIIHRGISPQTILVTEKNELKLIDFQISAGRTTGTEIACEMYPGYSAPEQYSSAEWQGTWTDVYGISATLYRVLTGCVPTESISRLGNDNCPEPMVINRNVPSHVSKVIMNGLKLNTSNRIQTITELVVKLFEQPKFNTAEQEPVRPVQRVRKVETKEEAKPAPTGTKSANAKKKKQNNKIAVIATIIVCAVIVIGFAIAITVLAITDKGNTSSTDPNYYSAPESTTTSSAPETTTTNTTVSSDTAPDIVYGCPTFTGALFTSVQDTYNFVKITAEYKFDDTVANGIVISQSIKPDTEIKSGTEIKLVVSKGPASIKLPDYTGLKVDQYTALLSQKNVKFEKKATSDTHGVKDGYVVKCSKEIGETVNVKDSEKVTVYYAKSGGSSSSSSTSSTSSTSSKTN</sequence>
<dbReference type="PANTHER" id="PTHR43895:SF32">
    <property type="entry name" value="SERINE_THREONINE-PROTEIN KINASE CHK1"/>
    <property type="match status" value="1"/>
</dbReference>
<dbReference type="Pfam" id="PF00069">
    <property type="entry name" value="Pkinase"/>
    <property type="match status" value="1"/>
</dbReference>
<dbReference type="Gene3D" id="1.10.510.10">
    <property type="entry name" value="Transferase(Phosphotransferase) domain 1"/>
    <property type="match status" value="1"/>
</dbReference>
<dbReference type="Pfam" id="PF03793">
    <property type="entry name" value="PASTA"/>
    <property type="match status" value="2"/>
</dbReference>
<name>R6RT40_9FIRM</name>
<evidence type="ECO:0000256" key="1">
    <source>
        <dbReference type="ARBA" id="ARBA00012513"/>
    </source>
</evidence>
<dbReference type="PROSITE" id="PS50011">
    <property type="entry name" value="PROTEIN_KINASE_DOM"/>
    <property type="match status" value="1"/>
</dbReference>
<dbReference type="EC" id="2.7.11.1" evidence="1"/>
<accession>R6RT40</accession>
<feature type="region of interest" description="Disordered" evidence="9">
    <location>
        <begin position="565"/>
        <end position="586"/>
    </location>
</feature>
<feature type="transmembrane region" description="Helical" evidence="10">
    <location>
        <begin position="365"/>
        <end position="390"/>
    </location>
</feature>
<comment type="catalytic activity">
    <reaction evidence="7">
        <text>L-threonyl-[protein] + ATP = O-phospho-L-threonyl-[protein] + ADP + H(+)</text>
        <dbReference type="Rhea" id="RHEA:46608"/>
        <dbReference type="Rhea" id="RHEA-COMP:11060"/>
        <dbReference type="Rhea" id="RHEA-COMP:11605"/>
        <dbReference type="ChEBI" id="CHEBI:15378"/>
        <dbReference type="ChEBI" id="CHEBI:30013"/>
        <dbReference type="ChEBI" id="CHEBI:30616"/>
        <dbReference type="ChEBI" id="CHEBI:61977"/>
        <dbReference type="ChEBI" id="CHEBI:456216"/>
        <dbReference type="EC" id="2.7.11.1"/>
    </reaction>
</comment>
<keyword evidence="10" id="KW-1133">Transmembrane helix</keyword>
<dbReference type="PROSITE" id="PS51178">
    <property type="entry name" value="PASTA"/>
    <property type="match status" value="1"/>
</dbReference>
<comment type="catalytic activity">
    <reaction evidence="8">
        <text>L-seryl-[protein] + ATP = O-phospho-L-seryl-[protein] + ADP + H(+)</text>
        <dbReference type="Rhea" id="RHEA:17989"/>
        <dbReference type="Rhea" id="RHEA-COMP:9863"/>
        <dbReference type="Rhea" id="RHEA-COMP:11604"/>
        <dbReference type="ChEBI" id="CHEBI:15378"/>
        <dbReference type="ChEBI" id="CHEBI:29999"/>
        <dbReference type="ChEBI" id="CHEBI:30616"/>
        <dbReference type="ChEBI" id="CHEBI:83421"/>
        <dbReference type="ChEBI" id="CHEBI:456216"/>
        <dbReference type="EC" id="2.7.11.1"/>
    </reaction>
</comment>
<evidence type="ECO:0000256" key="9">
    <source>
        <dbReference type="SAM" id="MobiDB-lite"/>
    </source>
</evidence>
<dbReference type="GO" id="GO:0007165">
    <property type="term" value="P:signal transduction"/>
    <property type="evidence" value="ECO:0007669"/>
    <property type="project" value="TreeGrafter"/>
</dbReference>
<keyword evidence="2 13" id="KW-0723">Serine/threonine-protein kinase</keyword>
<dbReference type="PANTHER" id="PTHR43895">
    <property type="entry name" value="CALCIUM/CALMODULIN-DEPENDENT PROTEIN KINASE KINASE-RELATED"/>
    <property type="match status" value="1"/>
</dbReference>
<keyword evidence="6" id="KW-0067">ATP-binding</keyword>
<evidence type="ECO:0000256" key="3">
    <source>
        <dbReference type="ARBA" id="ARBA00022679"/>
    </source>
</evidence>
<gene>
    <name evidence="13" type="ORF">BN788_00422</name>
</gene>
<feature type="domain" description="Protein kinase" evidence="11">
    <location>
        <begin position="47"/>
        <end position="321"/>
    </location>
</feature>
<evidence type="ECO:0000256" key="4">
    <source>
        <dbReference type="ARBA" id="ARBA00022741"/>
    </source>
</evidence>
<evidence type="ECO:0000256" key="2">
    <source>
        <dbReference type="ARBA" id="ARBA00022527"/>
    </source>
</evidence>
<keyword evidence="10" id="KW-0472">Membrane</keyword>
<evidence type="ECO:0000256" key="5">
    <source>
        <dbReference type="ARBA" id="ARBA00022777"/>
    </source>
</evidence>
<feature type="compositionally biased region" description="Basic and acidic residues" evidence="9">
    <location>
        <begin position="336"/>
        <end position="345"/>
    </location>
</feature>
<feature type="region of interest" description="Disordered" evidence="9">
    <location>
        <begin position="398"/>
        <end position="427"/>
    </location>
</feature>
<dbReference type="SMART" id="SM00220">
    <property type="entry name" value="S_TKc"/>
    <property type="match status" value="1"/>
</dbReference>
<feature type="region of interest" description="Disordered" evidence="9">
    <location>
        <begin position="336"/>
        <end position="358"/>
    </location>
</feature>
<dbReference type="Gene3D" id="3.30.10.20">
    <property type="match status" value="2"/>
</dbReference>
<dbReference type="InterPro" id="IPR005543">
    <property type="entry name" value="PASTA_dom"/>
</dbReference>
<keyword evidence="5 13" id="KW-0418">Kinase</keyword>
<organism evidence="13 14">
    <name type="scientific">[Eubacterium] siraeum CAG:80</name>
    <dbReference type="NCBI Taxonomy" id="1263080"/>
    <lineage>
        <taxon>Bacteria</taxon>
        <taxon>Bacillati</taxon>
        <taxon>Bacillota</taxon>
        <taxon>Clostridia</taxon>
        <taxon>Eubacteriales</taxon>
        <taxon>Oscillospiraceae</taxon>
        <taxon>Oscillospiraceae incertae sedis</taxon>
    </lineage>
</organism>
<evidence type="ECO:0000313" key="13">
    <source>
        <dbReference type="EMBL" id="CDC48484.1"/>
    </source>
</evidence>
<proteinExistence type="predicted"/>
<evidence type="ECO:0000256" key="8">
    <source>
        <dbReference type="ARBA" id="ARBA00048679"/>
    </source>
</evidence>
<keyword evidence="10" id="KW-0812">Transmembrane</keyword>
<feature type="compositionally biased region" description="Low complexity" evidence="9">
    <location>
        <begin position="405"/>
        <end position="427"/>
    </location>
</feature>
<evidence type="ECO:0000259" key="11">
    <source>
        <dbReference type="PROSITE" id="PS50011"/>
    </source>
</evidence>
<dbReference type="AlphaFoldDB" id="R6RT40"/>
<feature type="compositionally biased region" description="Low complexity" evidence="9">
    <location>
        <begin position="566"/>
        <end position="586"/>
    </location>
</feature>
<dbReference type="EMBL" id="CBFJ010000170">
    <property type="protein sequence ID" value="CDC48484.1"/>
    <property type="molecule type" value="Genomic_DNA"/>
</dbReference>
<evidence type="ECO:0000313" key="14">
    <source>
        <dbReference type="Proteomes" id="UP000018142"/>
    </source>
</evidence>
<dbReference type="InterPro" id="IPR011009">
    <property type="entry name" value="Kinase-like_dom_sf"/>
</dbReference>
<dbReference type="CDD" id="cd06577">
    <property type="entry name" value="PASTA_pknB"/>
    <property type="match status" value="2"/>
</dbReference>
<dbReference type="Gene3D" id="3.30.200.20">
    <property type="entry name" value="Phosphorylase Kinase, domain 1"/>
    <property type="match status" value="1"/>
</dbReference>
<comment type="caution">
    <text evidence="13">The sequence shown here is derived from an EMBL/GenBank/DDBJ whole genome shotgun (WGS) entry which is preliminary data.</text>
</comment>
<dbReference type="Proteomes" id="UP000018142">
    <property type="component" value="Unassembled WGS sequence"/>
</dbReference>
<evidence type="ECO:0000259" key="12">
    <source>
        <dbReference type="PROSITE" id="PS51178"/>
    </source>
</evidence>
<evidence type="ECO:0000256" key="6">
    <source>
        <dbReference type="ARBA" id="ARBA00022840"/>
    </source>
</evidence>
<dbReference type="SMART" id="SM00740">
    <property type="entry name" value="PASTA"/>
    <property type="match status" value="2"/>
</dbReference>
<dbReference type="InterPro" id="IPR000719">
    <property type="entry name" value="Prot_kinase_dom"/>
</dbReference>
<dbReference type="GO" id="GO:0005524">
    <property type="term" value="F:ATP binding"/>
    <property type="evidence" value="ECO:0007669"/>
    <property type="project" value="UniProtKB-KW"/>
</dbReference>
<keyword evidence="3" id="KW-0808">Transferase</keyword>
<dbReference type="SUPFAM" id="SSF56112">
    <property type="entry name" value="Protein kinase-like (PK-like)"/>
    <property type="match status" value="1"/>
</dbReference>
<feature type="domain" description="PASTA" evidence="12">
    <location>
        <begin position="496"/>
        <end position="565"/>
    </location>
</feature>
<keyword evidence="4" id="KW-0547">Nucleotide-binding</keyword>
<evidence type="ECO:0000256" key="10">
    <source>
        <dbReference type="SAM" id="Phobius"/>
    </source>
</evidence>